<gene>
    <name evidence="1" type="ORF">ADICYQ_0201</name>
</gene>
<reference evidence="1 2" key="1">
    <citation type="journal article" date="2013" name="Genome Announc.">
        <title>Draft Genome Sequence of Cyclobacterium qasimii Strain M12-11BT, Isolated from Arctic Marine Sediment.</title>
        <authorList>
            <person name="Shivaji S."/>
            <person name="Ara S."/>
            <person name="Singh A."/>
            <person name="Kumar Pinnaka A."/>
        </authorList>
    </citation>
    <scope>NUCLEOTIDE SEQUENCE [LARGE SCALE GENOMIC DNA]</scope>
    <source>
        <strain evidence="1 2">M12-11B</strain>
    </source>
</reference>
<comment type="caution">
    <text evidence="1">The sequence shown here is derived from an EMBL/GenBank/DDBJ whole genome shotgun (WGS) entry which is preliminary data.</text>
</comment>
<sequence length="40" mass="4736">MHWLDNHIIQREFLLSISLNGKFSTININNSSKKEIAYFI</sequence>
<dbReference type="EMBL" id="ATNM01000013">
    <property type="protein sequence ID" value="EPR71533.1"/>
    <property type="molecule type" value="Genomic_DNA"/>
</dbReference>
<organism evidence="1 2">
    <name type="scientific">Cyclobacterium qasimii M12-11B</name>
    <dbReference type="NCBI Taxonomy" id="641524"/>
    <lineage>
        <taxon>Bacteria</taxon>
        <taxon>Pseudomonadati</taxon>
        <taxon>Bacteroidota</taxon>
        <taxon>Cytophagia</taxon>
        <taxon>Cytophagales</taxon>
        <taxon>Cyclobacteriaceae</taxon>
        <taxon>Cyclobacterium</taxon>
    </lineage>
</organism>
<evidence type="ECO:0000313" key="1">
    <source>
        <dbReference type="EMBL" id="EPR71533.1"/>
    </source>
</evidence>
<evidence type="ECO:0000313" key="2">
    <source>
        <dbReference type="Proteomes" id="UP000014974"/>
    </source>
</evidence>
<dbReference type="AlphaFoldDB" id="S7X634"/>
<protein>
    <submittedName>
        <fullName evidence="1">Uncharacterized protein</fullName>
    </submittedName>
</protein>
<accession>S7X634</accession>
<dbReference type="Proteomes" id="UP000014974">
    <property type="component" value="Unassembled WGS sequence"/>
</dbReference>
<proteinExistence type="predicted"/>
<name>S7X634_9BACT</name>
<dbReference type="STRING" id="641524.ADICYQ_0201"/>